<dbReference type="EMBL" id="JACIDM010000001">
    <property type="protein sequence ID" value="MBB4081588.1"/>
    <property type="molecule type" value="Genomic_DNA"/>
</dbReference>
<dbReference type="AlphaFoldDB" id="A0A7W6NNA4"/>
<name>A0A7W6NNA4_9CAUL</name>
<dbReference type="RefSeq" id="WP_183202409.1">
    <property type="nucleotide sequence ID" value="NZ_BAAAER010000002.1"/>
</dbReference>
<accession>A0A7W6NNA4</accession>
<feature type="signal peptide" evidence="2">
    <location>
        <begin position="1"/>
        <end position="23"/>
    </location>
</feature>
<dbReference type="InterPro" id="IPR013517">
    <property type="entry name" value="FG-GAP"/>
</dbReference>
<organism evidence="3 4">
    <name type="scientific">Brevundimonas lenta</name>
    <dbReference type="NCBI Taxonomy" id="424796"/>
    <lineage>
        <taxon>Bacteria</taxon>
        <taxon>Pseudomonadati</taxon>
        <taxon>Pseudomonadota</taxon>
        <taxon>Alphaproteobacteria</taxon>
        <taxon>Caulobacterales</taxon>
        <taxon>Caulobacteraceae</taxon>
        <taxon>Brevundimonas</taxon>
    </lineage>
</organism>
<dbReference type="PANTHER" id="PTHR46580:SF4">
    <property type="entry name" value="ATP_GTP-BINDING PROTEIN"/>
    <property type="match status" value="1"/>
</dbReference>
<reference evidence="3 4" key="1">
    <citation type="submission" date="2020-08" db="EMBL/GenBank/DDBJ databases">
        <title>Genomic Encyclopedia of Type Strains, Phase IV (KMG-IV): sequencing the most valuable type-strain genomes for metagenomic binning, comparative biology and taxonomic classification.</title>
        <authorList>
            <person name="Goeker M."/>
        </authorList>
    </citation>
    <scope>NUCLEOTIDE SEQUENCE [LARGE SCALE GENOMIC DNA]</scope>
    <source>
        <strain evidence="3 4">DSM 23960</strain>
    </source>
</reference>
<proteinExistence type="predicted"/>
<evidence type="ECO:0008006" key="5">
    <source>
        <dbReference type="Google" id="ProtNLM"/>
    </source>
</evidence>
<gene>
    <name evidence="3" type="ORF">GGR12_000427</name>
</gene>
<dbReference type="SUPFAM" id="SSF69318">
    <property type="entry name" value="Integrin alpha N-terminal domain"/>
    <property type="match status" value="1"/>
</dbReference>
<evidence type="ECO:0000313" key="3">
    <source>
        <dbReference type="EMBL" id="MBB4081588.1"/>
    </source>
</evidence>
<feature type="chain" id="PRO_5031110473" description="VCBS repeat-containing protein" evidence="2">
    <location>
        <begin position="24"/>
        <end position="427"/>
    </location>
</feature>
<evidence type="ECO:0000313" key="4">
    <source>
        <dbReference type="Proteomes" id="UP000529946"/>
    </source>
</evidence>
<evidence type="ECO:0000256" key="2">
    <source>
        <dbReference type="SAM" id="SignalP"/>
    </source>
</evidence>
<sequence>MTPRLSLLAGAALLCLAASPAAAQSFRFENVTDTHLPDTPLRNSMDVGVADLDGDGDLDVVVPQEFRLNKLLLNQGDGRFTDASDRFPPLSTQEMAGGPPQLKFEGAGHDSEDVSIADFDGDGVLDIIIVSEDDVKFGRTNVHEYYGGQPGARYSRVETIVVISNRGPGSMFTQTPLVDSEADAVAHADIDGDGDLDVMIAGAGQDRLLINDGKGSFHFTREPAESRVTQDAEFADLDGDGDVDVVLGQEGGHALWLNDGTGVFIDASDRLPDPGNVEARKVTPADVDGDGDLDLYFSHVGWQGRSPQDHLLINDGSGRFTDGTAERIPTEDGTTLVARFGDLDGDGDLDLVRGEHGPLTVWLNDGRGVFTDASDAVLGADRVEGPNIALALADFDGDGRLDIYVGQLKAGRADETIRDRLLLNRAN</sequence>
<dbReference type="InterPro" id="IPR028994">
    <property type="entry name" value="Integrin_alpha_N"/>
</dbReference>
<dbReference type="Gene3D" id="2.130.10.130">
    <property type="entry name" value="Integrin alpha, N-terminal"/>
    <property type="match status" value="2"/>
</dbReference>
<dbReference type="Pfam" id="PF13517">
    <property type="entry name" value="FG-GAP_3"/>
    <property type="match status" value="2"/>
</dbReference>
<keyword evidence="1 2" id="KW-0732">Signal</keyword>
<dbReference type="PANTHER" id="PTHR46580">
    <property type="entry name" value="SENSOR KINASE-RELATED"/>
    <property type="match status" value="1"/>
</dbReference>
<evidence type="ECO:0000256" key="1">
    <source>
        <dbReference type="ARBA" id="ARBA00022729"/>
    </source>
</evidence>
<protein>
    <recommendedName>
        <fullName evidence="5">VCBS repeat-containing protein</fullName>
    </recommendedName>
</protein>
<keyword evidence="4" id="KW-1185">Reference proteome</keyword>
<comment type="caution">
    <text evidence="3">The sequence shown here is derived from an EMBL/GenBank/DDBJ whole genome shotgun (WGS) entry which is preliminary data.</text>
</comment>
<dbReference type="Proteomes" id="UP000529946">
    <property type="component" value="Unassembled WGS sequence"/>
</dbReference>